<feature type="coiled-coil region" evidence="2">
    <location>
        <begin position="128"/>
        <end position="162"/>
    </location>
</feature>
<dbReference type="InterPro" id="IPR004883">
    <property type="entry name" value="LOB"/>
</dbReference>
<accession>A0AAE1XB83</accession>
<sequence>MTKMIGKLVDRRKNDASRILYWKDDTQQKHNKLCSNARANTILSKKATRPAPMPIYILTLSIMFEMEGSDTTITTVTSPSSSVSPPPPPHPQSHVELPEPQRADAVSSMVYEANARLRDPVYGCAGAICQLQKQVSELQEQLAKARAELVNVQCQNANLMALICVEMAQPNIHQSSLDAFDTSPRSYQSNTNFLDENNTGLVWEQLLWT</sequence>
<feature type="domain" description="LOB" evidence="4">
    <location>
        <begin position="96"/>
        <end position="146"/>
    </location>
</feature>
<feature type="region of interest" description="Disordered" evidence="3">
    <location>
        <begin position="73"/>
        <end position="96"/>
    </location>
</feature>
<evidence type="ECO:0000259" key="4">
    <source>
        <dbReference type="Pfam" id="PF03195"/>
    </source>
</evidence>
<evidence type="ECO:0000313" key="5">
    <source>
        <dbReference type="EMBL" id="KAK4408534.1"/>
    </source>
</evidence>
<evidence type="ECO:0000313" key="6">
    <source>
        <dbReference type="Proteomes" id="UP001289374"/>
    </source>
</evidence>
<keyword evidence="6" id="KW-1185">Reference proteome</keyword>
<evidence type="ECO:0000256" key="1">
    <source>
        <dbReference type="ARBA" id="ARBA00005474"/>
    </source>
</evidence>
<proteinExistence type="inferred from homology"/>
<dbReference type="EMBL" id="JACGWL010000002">
    <property type="protein sequence ID" value="KAK4408534.1"/>
    <property type="molecule type" value="Genomic_DNA"/>
</dbReference>
<dbReference type="PANTHER" id="PTHR31301">
    <property type="entry name" value="LOB DOMAIN-CONTAINING PROTEIN 4-RELATED"/>
    <property type="match status" value="1"/>
</dbReference>
<evidence type="ECO:0000256" key="3">
    <source>
        <dbReference type="SAM" id="MobiDB-lite"/>
    </source>
</evidence>
<protein>
    <submittedName>
        <fullName evidence="5">LOB domain-containing protein 11</fullName>
    </submittedName>
</protein>
<gene>
    <name evidence="5" type="ORF">Sango_0434400</name>
</gene>
<dbReference type="Pfam" id="PF03195">
    <property type="entry name" value="LOB"/>
    <property type="match status" value="1"/>
</dbReference>
<feature type="compositionally biased region" description="Low complexity" evidence="3">
    <location>
        <begin position="73"/>
        <end position="83"/>
    </location>
</feature>
<comment type="similarity">
    <text evidence="1">Belongs to the LOB domain-containing protein family.</text>
</comment>
<name>A0AAE1XB83_9LAMI</name>
<organism evidence="5 6">
    <name type="scientific">Sesamum angolense</name>
    <dbReference type="NCBI Taxonomy" id="2727404"/>
    <lineage>
        <taxon>Eukaryota</taxon>
        <taxon>Viridiplantae</taxon>
        <taxon>Streptophyta</taxon>
        <taxon>Embryophyta</taxon>
        <taxon>Tracheophyta</taxon>
        <taxon>Spermatophyta</taxon>
        <taxon>Magnoliopsida</taxon>
        <taxon>eudicotyledons</taxon>
        <taxon>Gunneridae</taxon>
        <taxon>Pentapetalae</taxon>
        <taxon>asterids</taxon>
        <taxon>lamiids</taxon>
        <taxon>Lamiales</taxon>
        <taxon>Pedaliaceae</taxon>
        <taxon>Sesamum</taxon>
    </lineage>
</organism>
<keyword evidence="2" id="KW-0175">Coiled coil</keyword>
<reference evidence="5" key="2">
    <citation type="journal article" date="2024" name="Plant">
        <title>Genomic evolution and insights into agronomic trait innovations of Sesamum species.</title>
        <authorList>
            <person name="Miao H."/>
            <person name="Wang L."/>
            <person name="Qu L."/>
            <person name="Liu H."/>
            <person name="Sun Y."/>
            <person name="Le M."/>
            <person name="Wang Q."/>
            <person name="Wei S."/>
            <person name="Zheng Y."/>
            <person name="Lin W."/>
            <person name="Duan Y."/>
            <person name="Cao H."/>
            <person name="Xiong S."/>
            <person name="Wang X."/>
            <person name="Wei L."/>
            <person name="Li C."/>
            <person name="Ma Q."/>
            <person name="Ju M."/>
            <person name="Zhao R."/>
            <person name="Li G."/>
            <person name="Mu C."/>
            <person name="Tian Q."/>
            <person name="Mei H."/>
            <person name="Zhang T."/>
            <person name="Gao T."/>
            <person name="Zhang H."/>
        </authorList>
    </citation>
    <scope>NUCLEOTIDE SEQUENCE</scope>
    <source>
        <strain evidence="5">K16</strain>
    </source>
</reference>
<dbReference type="PANTHER" id="PTHR31301:SF206">
    <property type="entry name" value="LOB DOMAIN-CONTAINING PROTEIN 1"/>
    <property type="match status" value="1"/>
</dbReference>
<comment type="caution">
    <text evidence="5">The sequence shown here is derived from an EMBL/GenBank/DDBJ whole genome shotgun (WGS) entry which is preliminary data.</text>
</comment>
<evidence type="ECO:0000256" key="2">
    <source>
        <dbReference type="SAM" id="Coils"/>
    </source>
</evidence>
<reference evidence="5" key="1">
    <citation type="submission" date="2020-06" db="EMBL/GenBank/DDBJ databases">
        <authorList>
            <person name="Li T."/>
            <person name="Hu X."/>
            <person name="Zhang T."/>
            <person name="Song X."/>
            <person name="Zhang H."/>
            <person name="Dai N."/>
            <person name="Sheng W."/>
            <person name="Hou X."/>
            <person name="Wei L."/>
        </authorList>
    </citation>
    <scope>NUCLEOTIDE SEQUENCE</scope>
    <source>
        <strain evidence="5">K16</strain>
        <tissue evidence="5">Leaf</tissue>
    </source>
</reference>
<dbReference type="AlphaFoldDB" id="A0AAE1XB83"/>
<dbReference type="Proteomes" id="UP001289374">
    <property type="component" value="Unassembled WGS sequence"/>
</dbReference>